<feature type="compositionally biased region" description="Low complexity" evidence="1">
    <location>
        <begin position="8"/>
        <end position="28"/>
    </location>
</feature>
<accession>A0AA43TRL0</accession>
<name>A0AA43TRL0_9LECA</name>
<reference evidence="2" key="1">
    <citation type="journal article" date="2023" name="Genome Biol. Evol.">
        <title>First Whole Genome Sequence and Flow Cytometry Genome Size Data for the Lichen-Forming Fungus Ramalina farinacea (Ascomycota).</title>
        <authorList>
            <person name="Llewellyn T."/>
            <person name="Mian S."/>
            <person name="Hill R."/>
            <person name="Leitch I.J."/>
            <person name="Gaya E."/>
        </authorList>
    </citation>
    <scope>NUCLEOTIDE SEQUENCE</scope>
    <source>
        <strain evidence="2">LIQ254RAFAR</strain>
    </source>
</reference>
<comment type="caution">
    <text evidence="2">The sequence shown here is derived from an EMBL/GenBank/DDBJ whole genome shotgun (WGS) entry which is preliminary data.</text>
</comment>
<organism evidence="2 3">
    <name type="scientific">Ramalina farinacea</name>
    <dbReference type="NCBI Taxonomy" id="258253"/>
    <lineage>
        <taxon>Eukaryota</taxon>
        <taxon>Fungi</taxon>
        <taxon>Dikarya</taxon>
        <taxon>Ascomycota</taxon>
        <taxon>Pezizomycotina</taxon>
        <taxon>Lecanoromycetes</taxon>
        <taxon>OSLEUM clade</taxon>
        <taxon>Lecanoromycetidae</taxon>
        <taxon>Lecanorales</taxon>
        <taxon>Lecanorineae</taxon>
        <taxon>Ramalinaceae</taxon>
        <taxon>Ramalina</taxon>
    </lineage>
</organism>
<evidence type="ECO:0000313" key="2">
    <source>
        <dbReference type="EMBL" id="MDI1485733.1"/>
    </source>
</evidence>
<gene>
    <name evidence="2" type="ORF">OHK93_003922</name>
</gene>
<feature type="region of interest" description="Disordered" evidence="1">
    <location>
        <begin position="1"/>
        <end position="106"/>
    </location>
</feature>
<evidence type="ECO:0000313" key="3">
    <source>
        <dbReference type="Proteomes" id="UP001161017"/>
    </source>
</evidence>
<evidence type="ECO:0000256" key="1">
    <source>
        <dbReference type="SAM" id="MobiDB-lite"/>
    </source>
</evidence>
<keyword evidence="3" id="KW-1185">Reference proteome</keyword>
<protein>
    <submittedName>
        <fullName evidence="2">Uncharacterized protein</fullName>
    </submittedName>
</protein>
<feature type="compositionally biased region" description="Polar residues" evidence="1">
    <location>
        <begin position="97"/>
        <end position="106"/>
    </location>
</feature>
<dbReference type="AlphaFoldDB" id="A0AA43TRL0"/>
<sequence>MSTSPTASPHQSPSNPSTTTTSSSEPSTYNLDEPTDALSSYARTMHAHTLSQLSLVQRDTRASTRRTSAPESAPSSNKRGGDAQPVSAIGVLREESSVGSVDSVAS</sequence>
<dbReference type="EMBL" id="JAPUFD010000002">
    <property type="protein sequence ID" value="MDI1485733.1"/>
    <property type="molecule type" value="Genomic_DNA"/>
</dbReference>
<proteinExistence type="predicted"/>
<dbReference type="Proteomes" id="UP001161017">
    <property type="component" value="Unassembled WGS sequence"/>
</dbReference>